<dbReference type="Gene3D" id="3.30.710.10">
    <property type="entry name" value="Potassium Channel Kv1.1, Chain A"/>
    <property type="match status" value="1"/>
</dbReference>
<dbReference type="EMBL" id="RRYP01002259">
    <property type="protein sequence ID" value="TNV84977.1"/>
    <property type="molecule type" value="Genomic_DNA"/>
</dbReference>
<dbReference type="InterPro" id="IPR045902">
    <property type="entry name" value="SANBR-like"/>
</dbReference>
<dbReference type="PANTHER" id="PTHR20946:SF0">
    <property type="entry name" value="SANT AND BTB DOMAIN REGULATOR OF CLASS SWITCH RECOMBINATION"/>
    <property type="match status" value="1"/>
</dbReference>
<organism evidence="3 4">
    <name type="scientific">Halteria grandinella</name>
    <dbReference type="NCBI Taxonomy" id="5974"/>
    <lineage>
        <taxon>Eukaryota</taxon>
        <taxon>Sar</taxon>
        <taxon>Alveolata</taxon>
        <taxon>Ciliophora</taxon>
        <taxon>Intramacronucleata</taxon>
        <taxon>Spirotrichea</taxon>
        <taxon>Stichotrichia</taxon>
        <taxon>Sporadotrichida</taxon>
        <taxon>Halteriidae</taxon>
        <taxon>Halteria</taxon>
    </lineage>
</organism>
<feature type="compositionally biased region" description="Polar residues" evidence="1">
    <location>
        <begin position="223"/>
        <end position="238"/>
    </location>
</feature>
<protein>
    <recommendedName>
        <fullName evidence="2">SANT and BTB domain-containing protein</fullName>
    </recommendedName>
</protein>
<sequence length="748" mass="81584">MLDVPGKGGLGAQQSTIMTGSSLIHQRVLNGAQGGQLSQQQQQSQGQQPATTNILNGFSYQKAALTSLGAPGTVGNQKSLQQSPQKVAPSQQQNLNSQNLQKQQAGGGMQGNMGVGDTPSQTSNVGQGGIIHTFKKPGPGGHMPQQEVIVIHVFDENRKVNKDFTCEKELLVTHMKYFEKYLTEATSVDDIDISVHCDIKIFEWLMKYLKQKDGGTGEPASKPNPSSNNLSGGQTGANATDDGQVGPKLDIKNVISILISSDFLQMKGLVQECIDFVIENLHDVVRLPIDMNCLNQNLIKRIANQVTIERLDDLVDKRDKLTSKLFMKKLQTLLSSSGGSTTANSSDGQNQGSTLLSRCIYCGQLYTSEQNQWMMCANAKIFIDFHGQVIAQHVADRFFDLNGFIQFMNNQKNIKWKDIYWKIWSRLVSLECTVCESNFVGSELFHCRYHSQKPKFQYGSNKGSYPCCGAQALRFSTHIEQKGCCAAIHTVKVTSDIEKDYQCILKHQDVAVDQFQNSGIPAPESLQGLLDSYIAELKIKRQKLREKRKPSKTNANQTTGPDNLDDDDIGAEDEMEEDDDDDDNDYDYIEDKLLSANTTAVGSSTTSTAGGASSGNSAQGENGGAGITSGGSKSQQNQALQNLLNGDSADKSVKKQRVWKKDMLRQDDFTKMKEMMGRLKKVRVNEAKTLGGGGGGDMNNGGLNNGTGAGAGKGSKSIPARTSIQQTQGSNNLIKKETGANRRSYLNK</sequence>
<feature type="compositionally biased region" description="Polar residues" evidence="1">
    <location>
        <begin position="74"/>
        <end position="89"/>
    </location>
</feature>
<feature type="compositionally biased region" description="Gly residues" evidence="1">
    <location>
        <begin position="105"/>
        <end position="114"/>
    </location>
</feature>
<dbReference type="SUPFAM" id="SSF54695">
    <property type="entry name" value="POZ domain"/>
    <property type="match status" value="1"/>
</dbReference>
<feature type="compositionally biased region" description="Polar residues" evidence="1">
    <location>
        <begin position="552"/>
        <end position="561"/>
    </location>
</feature>
<proteinExistence type="predicted"/>
<feature type="compositionally biased region" description="Polar residues" evidence="1">
    <location>
        <begin position="720"/>
        <end position="733"/>
    </location>
</feature>
<name>A0A8J8T771_HALGN</name>
<dbReference type="InterPro" id="IPR021777">
    <property type="entry name" value="SANBR_BTB"/>
</dbReference>
<dbReference type="InterPro" id="IPR011333">
    <property type="entry name" value="SKP1/BTB/POZ_sf"/>
</dbReference>
<comment type="caution">
    <text evidence="3">The sequence shown here is derived from an EMBL/GenBank/DDBJ whole genome shotgun (WGS) entry which is preliminary data.</text>
</comment>
<gene>
    <name evidence="3" type="ORF">FGO68_gene4997</name>
</gene>
<feature type="domain" description="SANT and BTB" evidence="2">
    <location>
        <begin position="149"/>
        <end position="274"/>
    </location>
</feature>
<feature type="compositionally biased region" description="Gly residues" evidence="1">
    <location>
        <begin position="690"/>
        <end position="713"/>
    </location>
</feature>
<feature type="compositionally biased region" description="Acidic residues" evidence="1">
    <location>
        <begin position="563"/>
        <end position="587"/>
    </location>
</feature>
<feature type="region of interest" description="Disordered" evidence="1">
    <location>
        <begin position="599"/>
        <end position="637"/>
    </location>
</feature>
<feature type="region of interest" description="Disordered" evidence="1">
    <location>
        <begin position="688"/>
        <end position="748"/>
    </location>
</feature>
<evidence type="ECO:0000259" key="2">
    <source>
        <dbReference type="Pfam" id="PF11822"/>
    </source>
</evidence>
<dbReference type="PANTHER" id="PTHR20946">
    <property type="entry name" value="SANT AND BTB DOMAIN REGULATOR OF CLASS SWITCH RECOMBINATION"/>
    <property type="match status" value="1"/>
</dbReference>
<evidence type="ECO:0000256" key="1">
    <source>
        <dbReference type="SAM" id="MobiDB-lite"/>
    </source>
</evidence>
<accession>A0A8J8T771</accession>
<feature type="region of interest" description="Disordered" evidence="1">
    <location>
        <begin position="72"/>
        <end position="143"/>
    </location>
</feature>
<dbReference type="OrthoDB" id="550012at2759"/>
<feature type="region of interest" description="Disordered" evidence="1">
    <location>
        <begin position="213"/>
        <end position="244"/>
    </location>
</feature>
<feature type="compositionally biased region" description="Low complexity" evidence="1">
    <location>
        <begin position="90"/>
        <end position="104"/>
    </location>
</feature>
<evidence type="ECO:0000313" key="4">
    <source>
        <dbReference type="Proteomes" id="UP000785679"/>
    </source>
</evidence>
<keyword evidence="4" id="KW-1185">Reference proteome</keyword>
<dbReference type="AlphaFoldDB" id="A0A8J8T771"/>
<feature type="compositionally biased region" description="Low complexity" evidence="1">
    <location>
        <begin position="599"/>
        <end position="620"/>
    </location>
</feature>
<evidence type="ECO:0000313" key="3">
    <source>
        <dbReference type="EMBL" id="TNV84977.1"/>
    </source>
</evidence>
<feature type="region of interest" description="Disordered" evidence="1">
    <location>
        <begin position="544"/>
        <end position="587"/>
    </location>
</feature>
<dbReference type="Pfam" id="PF11822">
    <property type="entry name" value="BTB_SANBR"/>
    <property type="match status" value="1"/>
</dbReference>
<dbReference type="Proteomes" id="UP000785679">
    <property type="component" value="Unassembled WGS sequence"/>
</dbReference>
<reference evidence="3" key="1">
    <citation type="submission" date="2019-06" db="EMBL/GenBank/DDBJ databases">
        <authorList>
            <person name="Zheng W."/>
        </authorList>
    </citation>
    <scope>NUCLEOTIDE SEQUENCE</scope>
    <source>
        <strain evidence="3">QDHG01</strain>
    </source>
</reference>